<dbReference type="Pfam" id="PF05685">
    <property type="entry name" value="Uma2"/>
    <property type="match status" value="1"/>
</dbReference>
<dbReference type="Proteomes" id="UP000003477">
    <property type="component" value="Unassembled WGS sequence"/>
</dbReference>
<reference evidence="2 3" key="1">
    <citation type="journal article" date="2011" name="Front. Microbiol.">
        <title>Two Strains of Crocosphaera watsonii with Highly Conserved Genomes are Distinguished by Strain-Specific Features.</title>
        <authorList>
            <person name="Bench S.R."/>
            <person name="Ilikchyan I.N."/>
            <person name="Tripp H.J."/>
            <person name="Zehr J.P."/>
        </authorList>
    </citation>
    <scope>NUCLEOTIDE SEQUENCE [LARGE SCALE GENOMIC DNA]</scope>
    <source>
        <strain evidence="2 3">WH 0003</strain>
    </source>
</reference>
<dbReference type="RefSeq" id="WP_007303439.1">
    <property type="nucleotide sequence ID" value="NZ_AESD01000064.1"/>
</dbReference>
<dbReference type="PATRIC" id="fig|423471.3.peg.336"/>
<dbReference type="InterPro" id="IPR008538">
    <property type="entry name" value="Uma2"/>
</dbReference>
<dbReference type="SUPFAM" id="SSF52980">
    <property type="entry name" value="Restriction endonuclease-like"/>
    <property type="match status" value="1"/>
</dbReference>
<name>G5IYL7_CROWT</name>
<sequence length="189" mass="21270">MQSLTKATLTLDEFLSSPLANENYEFFDGELTQKMSPKRYHSRVTVKLSRLLDDWSENKGEVGIEWAVRLKRGGKDWCPLPDLLYVSFEKLGNIILEDDACPIPPDLVIEVISPGQSFSDISEKAEAYLKAGVDRVWLIDTQVKKITVFYPDSPPETKQGNDSLGDDLLPDLSLTPQYIFEKADLIDAS</sequence>
<dbReference type="CDD" id="cd06260">
    <property type="entry name" value="DUF820-like"/>
    <property type="match status" value="1"/>
</dbReference>
<dbReference type="PANTHER" id="PTHR34107">
    <property type="entry name" value="SLL0198 PROTEIN-RELATED"/>
    <property type="match status" value="1"/>
</dbReference>
<dbReference type="PANTHER" id="PTHR34107:SF1">
    <property type="entry name" value="SLL0198 PROTEIN"/>
    <property type="match status" value="1"/>
</dbReference>
<gene>
    <name evidence="2" type="ORF">CWATWH0003_0366</name>
</gene>
<dbReference type="GeneID" id="88764301"/>
<evidence type="ECO:0000259" key="1">
    <source>
        <dbReference type="Pfam" id="PF05685"/>
    </source>
</evidence>
<comment type="caution">
    <text evidence="2">The sequence shown here is derived from an EMBL/GenBank/DDBJ whole genome shotgun (WGS) entry which is preliminary data.</text>
</comment>
<evidence type="ECO:0000313" key="2">
    <source>
        <dbReference type="EMBL" id="EHJ14969.1"/>
    </source>
</evidence>
<dbReference type="Gene3D" id="3.90.1570.10">
    <property type="entry name" value="tt1808, chain A"/>
    <property type="match status" value="1"/>
</dbReference>
<feature type="domain" description="Putative restriction endonuclease" evidence="1">
    <location>
        <begin position="12"/>
        <end position="175"/>
    </location>
</feature>
<evidence type="ECO:0000313" key="3">
    <source>
        <dbReference type="Proteomes" id="UP000003477"/>
    </source>
</evidence>
<dbReference type="InterPro" id="IPR011335">
    <property type="entry name" value="Restrct_endonuc-II-like"/>
</dbReference>
<dbReference type="InterPro" id="IPR012296">
    <property type="entry name" value="Nuclease_put_TT1808"/>
</dbReference>
<proteinExistence type="predicted"/>
<dbReference type="EMBL" id="AESD01000064">
    <property type="protein sequence ID" value="EHJ14969.1"/>
    <property type="molecule type" value="Genomic_DNA"/>
</dbReference>
<dbReference type="AlphaFoldDB" id="G5IYL7"/>
<accession>G5IYL7</accession>
<organism evidence="2 3">
    <name type="scientific">Crocosphaera watsonii WH 0003</name>
    <dbReference type="NCBI Taxonomy" id="423471"/>
    <lineage>
        <taxon>Bacteria</taxon>
        <taxon>Bacillati</taxon>
        <taxon>Cyanobacteriota</taxon>
        <taxon>Cyanophyceae</taxon>
        <taxon>Oscillatoriophycideae</taxon>
        <taxon>Chroococcales</taxon>
        <taxon>Aphanothecaceae</taxon>
        <taxon>Crocosphaera</taxon>
    </lineage>
</organism>
<protein>
    <recommendedName>
        <fullName evidence="1">Putative restriction endonuclease domain-containing protein</fullName>
    </recommendedName>
</protein>